<dbReference type="GO" id="GO:0008483">
    <property type="term" value="F:transaminase activity"/>
    <property type="evidence" value="ECO:0007669"/>
    <property type="project" value="UniProtKB-KW"/>
</dbReference>
<dbReference type="Pfam" id="PF00155">
    <property type="entry name" value="Aminotran_1_2"/>
    <property type="match status" value="1"/>
</dbReference>
<dbReference type="InterPro" id="IPR050881">
    <property type="entry name" value="LL-DAP_aminotransferase"/>
</dbReference>
<comment type="cofactor">
    <cofactor evidence="1">
        <name>pyridoxal 5'-phosphate</name>
        <dbReference type="ChEBI" id="CHEBI:597326"/>
    </cofactor>
</comment>
<comment type="caution">
    <text evidence="6">The sequence shown here is derived from an EMBL/GenBank/DDBJ whole genome shotgun (WGS) entry which is preliminary data.</text>
</comment>
<dbReference type="InterPro" id="IPR015424">
    <property type="entry name" value="PyrdxlP-dep_Trfase"/>
</dbReference>
<evidence type="ECO:0000256" key="4">
    <source>
        <dbReference type="SAM" id="MobiDB-lite"/>
    </source>
</evidence>
<dbReference type="PANTHER" id="PTHR42832:SF3">
    <property type="entry name" value="L-GLUTAMINE--4-(METHYLSULFANYL)-2-OXOBUTANOATE AMINOTRANSFERASE"/>
    <property type="match status" value="1"/>
</dbReference>
<dbReference type="Proteomes" id="UP000284416">
    <property type="component" value="Unassembled WGS sequence"/>
</dbReference>
<protein>
    <submittedName>
        <fullName evidence="6">Aminotransferase class I/II-fold pyridoxal phosphate-dependent enzyme</fullName>
    </submittedName>
</protein>
<feature type="domain" description="Aminotransferase class I/classII large" evidence="5">
    <location>
        <begin position="32"/>
        <end position="382"/>
    </location>
</feature>
<keyword evidence="7" id="KW-1185">Reference proteome</keyword>
<dbReference type="PANTHER" id="PTHR42832">
    <property type="entry name" value="AMINO ACID AMINOTRANSFERASE"/>
    <property type="match status" value="1"/>
</dbReference>
<dbReference type="Gene3D" id="3.90.1150.10">
    <property type="entry name" value="Aspartate Aminotransferase, domain 1"/>
    <property type="match status" value="1"/>
</dbReference>
<organism evidence="6 7">
    <name type="scientific">Neobacillus notoginsengisoli</name>
    <dbReference type="NCBI Taxonomy" id="1578198"/>
    <lineage>
        <taxon>Bacteria</taxon>
        <taxon>Bacillati</taxon>
        <taxon>Bacillota</taxon>
        <taxon>Bacilli</taxon>
        <taxon>Bacillales</taxon>
        <taxon>Bacillaceae</taxon>
        <taxon>Neobacillus</taxon>
    </lineage>
</organism>
<dbReference type="InterPro" id="IPR015421">
    <property type="entry name" value="PyrdxlP-dep_Trfase_major"/>
</dbReference>
<gene>
    <name evidence="6" type="ORF">D1B31_05945</name>
</gene>
<dbReference type="Gene3D" id="3.40.640.10">
    <property type="entry name" value="Type I PLP-dependent aspartate aminotransferase-like (Major domain)"/>
    <property type="match status" value="1"/>
</dbReference>
<accession>A0A417YX82</accession>
<keyword evidence="3 6" id="KW-0808">Transferase</keyword>
<proteinExistence type="predicted"/>
<dbReference type="CDD" id="cd00609">
    <property type="entry name" value="AAT_like"/>
    <property type="match status" value="1"/>
</dbReference>
<evidence type="ECO:0000256" key="2">
    <source>
        <dbReference type="ARBA" id="ARBA00022576"/>
    </source>
</evidence>
<evidence type="ECO:0000313" key="7">
    <source>
        <dbReference type="Proteomes" id="UP000284416"/>
    </source>
</evidence>
<dbReference type="RefSeq" id="WP_118919826.1">
    <property type="nucleotide sequence ID" value="NZ_QWEG01000003.1"/>
</dbReference>
<feature type="region of interest" description="Disordered" evidence="4">
    <location>
        <begin position="381"/>
        <end position="401"/>
    </location>
</feature>
<dbReference type="InterPro" id="IPR004839">
    <property type="entry name" value="Aminotransferase_I/II_large"/>
</dbReference>
<dbReference type="EMBL" id="QWEG01000003">
    <property type="protein sequence ID" value="RHW42171.1"/>
    <property type="molecule type" value="Genomic_DNA"/>
</dbReference>
<dbReference type="InterPro" id="IPR015422">
    <property type="entry name" value="PyrdxlP-dep_Trfase_small"/>
</dbReference>
<evidence type="ECO:0000256" key="3">
    <source>
        <dbReference type="ARBA" id="ARBA00022679"/>
    </source>
</evidence>
<dbReference type="OrthoDB" id="9802328at2"/>
<evidence type="ECO:0000256" key="1">
    <source>
        <dbReference type="ARBA" id="ARBA00001933"/>
    </source>
</evidence>
<evidence type="ECO:0000313" key="6">
    <source>
        <dbReference type="EMBL" id="RHW42171.1"/>
    </source>
</evidence>
<dbReference type="NCBIfam" id="NF006756">
    <property type="entry name" value="PRK09276.1"/>
    <property type="match status" value="1"/>
</dbReference>
<keyword evidence="2 6" id="KW-0032">Aminotransferase</keyword>
<dbReference type="AlphaFoldDB" id="A0A417YX82"/>
<evidence type="ECO:0000259" key="5">
    <source>
        <dbReference type="Pfam" id="PF00155"/>
    </source>
</evidence>
<name>A0A417YX82_9BACI</name>
<reference evidence="6 7" key="1">
    <citation type="journal article" date="2017" name="Int. J. Syst. Evol. Microbiol.">
        <title>Bacillus notoginsengisoli sp. nov., a novel bacterium isolated from the rhizosphere of Panax notoginseng.</title>
        <authorList>
            <person name="Zhang M.Y."/>
            <person name="Cheng J."/>
            <person name="Cai Y."/>
            <person name="Zhang T.Y."/>
            <person name="Wu Y.Y."/>
            <person name="Manikprabhu D."/>
            <person name="Li W.J."/>
            <person name="Zhang Y.X."/>
        </authorList>
    </citation>
    <scope>NUCLEOTIDE SEQUENCE [LARGE SCALE GENOMIC DNA]</scope>
    <source>
        <strain evidence="6 7">JCM 30743</strain>
    </source>
</reference>
<feature type="compositionally biased region" description="Basic and acidic residues" evidence="4">
    <location>
        <begin position="388"/>
        <end position="401"/>
    </location>
</feature>
<dbReference type="SUPFAM" id="SSF53383">
    <property type="entry name" value="PLP-dependent transferases"/>
    <property type="match status" value="1"/>
</dbReference>
<sequence length="401" mass="44142">MRYQSARMDQIPPYMFAELGKKKAAMIKAGIDVIDLGIGDPDLPTPAHIVDKLGEEARKPENLRYPNFSGHPEFRKAVAEFYMREYQVELDPETEVLALIGSKEGIAHLVPSMIDPGEIVLVPDPCYPPYRMAVLLAGGSFHNMPMKKETGFKPIFADIPEGVLAKTRLMFLNYPGNPTAASVDGSFFQEAVDFAKENRLVIAHDSAYNKVTFGDYKAPSILEAKGARDVAVEFGSLSKTYCMTGWRIGYVVGNKEVIRALAVYKNNTDTGQFTPIQLAAAHALRGDQTCIEDYNRVYFNRMKGMVGALREIGIDAEEPKATFFIWAPVPPGFSSAEFSAAVLEQAGVIVTPGSAFGPSGEGFFRVSLSVPSDRLEEAANRIKKQNKLRGDGRDKDVETLR</sequence>
<dbReference type="GO" id="GO:0030170">
    <property type="term" value="F:pyridoxal phosphate binding"/>
    <property type="evidence" value="ECO:0007669"/>
    <property type="project" value="InterPro"/>
</dbReference>